<proteinExistence type="predicted"/>
<feature type="region of interest" description="Disordered" evidence="2">
    <location>
        <begin position="83"/>
        <end position="129"/>
    </location>
</feature>
<dbReference type="OrthoDB" id="408631at2759"/>
<dbReference type="GO" id="GO:0070072">
    <property type="term" value="P:vacuolar proton-transporting V-type ATPase complex assembly"/>
    <property type="evidence" value="ECO:0007669"/>
    <property type="project" value="InterPro"/>
</dbReference>
<dbReference type="EMBL" id="LGSR01000020">
    <property type="protein sequence ID" value="KOS18829.1"/>
    <property type="molecule type" value="Genomic_DNA"/>
</dbReference>
<sequence length="209" mass="22920">MDEQQRHIDELLERYLGLLDAYTTLRQQLSALQAGIYQDIARANFAAERGVRYGADHYDGRMRAVRRLEIARREDGVPVYAVKGGKQEEGEKQTQTQAGEEKEEEQEEEKKQAEKGEEELKKRPAGGDPLRWFGLLAPPALRSAQARAARAVGEVVPLLLSVSAEMEGLEIQVRRARKRRAKGALAAEGQAAAAAAAAAAADGRLESVS</sequence>
<evidence type="ECO:0000256" key="1">
    <source>
        <dbReference type="ARBA" id="ARBA00093634"/>
    </source>
</evidence>
<evidence type="ECO:0000256" key="2">
    <source>
        <dbReference type="SAM" id="MobiDB-lite"/>
    </source>
</evidence>
<organism evidence="3 4">
    <name type="scientific">Escovopsis weberi</name>
    <dbReference type="NCBI Taxonomy" id="150374"/>
    <lineage>
        <taxon>Eukaryota</taxon>
        <taxon>Fungi</taxon>
        <taxon>Dikarya</taxon>
        <taxon>Ascomycota</taxon>
        <taxon>Pezizomycotina</taxon>
        <taxon>Sordariomycetes</taxon>
        <taxon>Hypocreomycetidae</taxon>
        <taxon>Hypocreales</taxon>
        <taxon>Hypocreaceae</taxon>
        <taxon>Escovopsis</taxon>
    </lineage>
</organism>
<dbReference type="Pfam" id="PF21730">
    <property type="entry name" value="Vma22_CCDC115"/>
    <property type="match status" value="1"/>
</dbReference>
<evidence type="ECO:0000313" key="4">
    <source>
        <dbReference type="Proteomes" id="UP000053831"/>
    </source>
</evidence>
<dbReference type="AlphaFoldDB" id="A0A0N0RTA4"/>
<feature type="compositionally biased region" description="Basic and acidic residues" evidence="2">
    <location>
        <begin position="108"/>
        <end position="122"/>
    </location>
</feature>
<dbReference type="PANTHER" id="PTHR31996:SF2">
    <property type="entry name" value="COILED-COIL DOMAIN-CONTAINING PROTEIN 115"/>
    <property type="match status" value="1"/>
</dbReference>
<dbReference type="STRING" id="150374.A0A0N0RTA4"/>
<dbReference type="InterPro" id="IPR040357">
    <property type="entry name" value="Vma22/CCDC115"/>
</dbReference>
<name>A0A0N0RTA4_ESCWE</name>
<dbReference type="PANTHER" id="PTHR31996">
    <property type="entry name" value="COILED-COIL DOMAIN-CONTAINING PROTEIN 115"/>
    <property type="match status" value="1"/>
</dbReference>
<dbReference type="GO" id="GO:1990871">
    <property type="term" value="C:Vma12-Vma22 assembly complex"/>
    <property type="evidence" value="ECO:0007669"/>
    <property type="project" value="TreeGrafter"/>
</dbReference>
<accession>A0A0N0RTA4</accession>
<gene>
    <name evidence="3" type="ORF">ESCO_001206</name>
</gene>
<protein>
    <recommendedName>
        <fullName evidence="1">Vacuolar ATPase assembly protein VMA22</fullName>
    </recommendedName>
</protein>
<dbReference type="Proteomes" id="UP000053831">
    <property type="component" value="Unassembled WGS sequence"/>
</dbReference>
<keyword evidence="4" id="KW-1185">Reference proteome</keyword>
<evidence type="ECO:0000313" key="3">
    <source>
        <dbReference type="EMBL" id="KOS18829.1"/>
    </source>
</evidence>
<reference evidence="3 4" key="1">
    <citation type="submission" date="2015-07" db="EMBL/GenBank/DDBJ databases">
        <title>The genome of the fungus Escovopsis weberi, a specialized disease agent of ant agriculture.</title>
        <authorList>
            <person name="de Man T.J."/>
            <person name="Stajich J.E."/>
            <person name="Kubicek C.P."/>
            <person name="Chenthamara K."/>
            <person name="Atanasova L."/>
            <person name="Druzhinina I.S."/>
            <person name="Birnbaum S."/>
            <person name="Barribeau S.M."/>
            <person name="Teiling C."/>
            <person name="Suen G."/>
            <person name="Currie C."/>
            <person name="Gerardo N.M."/>
        </authorList>
    </citation>
    <scope>NUCLEOTIDE SEQUENCE [LARGE SCALE GENOMIC DNA]</scope>
</reference>
<comment type="caution">
    <text evidence="3">The sequence shown here is derived from an EMBL/GenBank/DDBJ whole genome shotgun (WGS) entry which is preliminary data.</text>
</comment>
<dbReference type="GO" id="GO:0051082">
    <property type="term" value="F:unfolded protein binding"/>
    <property type="evidence" value="ECO:0007669"/>
    <property type="project" value="TreeGrafter"/>
</dbReference>